<reference evidence="1" key="1">
    <citation type="submission" date="2010-07" db="EMBL/GenBank/DDBJ databases">
        <authorList>
            <consortium name="CONSOLIDER consortium CSD2007-00005"/>
            <person name="Guazzaroni M.-E."/>
            <person name="Richter M."/>
            <person name="Garcia-Salamanca A."/>
            <person name="Yarza P."/>
            <person name="Ferrer M."/>
        </authorList>
    </citation>
    <scope>NUCLEOTIDE SEQUENCE</scope>
</reference>
<accession>D9PLA9</accession>
<comment type="caution">
    <text evidence="1">The sequence shown here is derived from an EMBL/GenBank/DDBJ whole genome shotgun (WGS) entry which is preliminary data.</text>
</comment>
<proteinExistence type="predicted"/>
<dbReference type="EMBL" id="ADZX01000706">
    <property type="protein sequence ID" value="EFK95654.1"/>
    <property type="molecule type" value="Genomic_DNA"/>
</dbReference>
<reference evidence="1" key="2">
    <citation type="journal article" date="2011" name="Microb. Ecol.">
        <title>Taxonomic and Functional Metagenomic Profiling of the Microbial Community in the Anoxic Sediment of a Sub-saline Shallow Lake (Laguna de Carrizo, Central Spain).</title>
        <authorList>
            <person name="Ferrer M."/>
            <person name="Guazzaroni M.E."/>
            <person name="Richter M."/>
            <person name="Garcia-Salamanca A."/>
            <person name="Yarza P."/>
            <person name="Suarez-Suarez A."/>
            <person name="Solano J."/>
            <person name="Alcaide M."/>
            <person name="van Dillewijn P."/>
            <person name="Molina-Henares M.A."/>
            <person name="Lopez-Cortes N."/>
            <person name="Al-Ramahi Y."/>
            <person name="Guerrero C."/>
            <person name="Acosta A."/>
            <person name="de Eugenio L.I."/>
            <person name="Martinez V."/>
            <person name="Marques S."/>
            <person name="Rojo F."/>
            <person name="Santero E."/>
            <person name="Genilloud O."/>
            <person name="Perez-Perez J."/>
            <person name="Rossello-Mora R."/>
            <person name="Ramos J.L."/>
        </authorList>
    </citation>
    <scope>NUCLEOTIDE SEQUENCE</scope>
</reference>
<evidence type="ECO:0000313" key="1">
    <source>
        <dbReference type="EMBL" id="EFK95654.1"/>
    </source>
</evidence>
<protein>
    <submittedName>
        <fullName evidence="1">Uncharacterized protein</fullName>
    </submittedName>
</protein>
<name>D9PLA9_9ZZZZ</name>
<dbReference type="AlphaFoldDB" id="D9PLA9"/>
<organism evidence="1">
    <name type="scientific">sediment metagenome</name>
    <dbReference type="NCBI Taxonomy" id="749907"/>
    <lineage>
        <taxon>unclassified sequences</taxon>
        <taxon>metagenomes</taxon>
        <taxon>ecological metagenomes</taxon>
    </lineage>
</organism>
<gene>
    <name evidence="1" type="ORF">LDC_2332</name>
</gene>
<sequence>MALVGAVGYLVYDKNKSETSNNSAPAPTVVDNTNKENDKNINYTIRFINADDIEAALTIASEQDVAKLPTDFPEGARAYLLKSITEASVDNTSDCQSNITVTKYNDVNVAGGIGSTCGGGAAAVWSVGQDGVWQELYFQDSPTCDDLLAKKIYSEFIDTCYKDKNADDQFTEDEYIDNPNGPSSAL</sequence>